<dbReference type="AlphaFoldDB" id="A0A9D5JYI1"/>
<dbReference type="GO" id="GO:0016887">
    <property type="term" value="F:ATP hydrolysis activity"/>
    <property type="evidence" value="ECO:0007669"/>
    <property type="project" value="TreeGrafter"/>
</dbReference>
<dbReference type="Proteomes" id="UP000649604">
    <property type="component" value="Unassembled WGS sequence"/>
</dbReference>
<dbReference type="InterPro" id="IPR050625">
    <property type="entry name" value="ParA/MinD_ATPase"/>
</dbReference>
<gene>
    <name evidence="2" type="ORF">GF339_18655</name>
</gene>
<dbReference type="GO" id="GO:0005829">
    <property type="term" value="C:cytosol"/>
    <property type="evidence" value="ECO:0007669"/>
    <property type="project" value="TreeGrafter"/>
</dbReference>
<dbReference type="InterPro" id="IPR014433">
    <property type="entry name" value="CooC"/>
</dbReference>
<sequence length="255" mass="27618">MARSIAVAGKGGTGKTTVAALLVLNLLKQGQGPVLAVDADADANLGSLLGVEPHQSIGDLREEVLKEIKNFPAGMSKASYVEAGLHEIIEEANGFDLVTMGRGEGSGCYCYLNTLIKKFSDDLTPSYPWVVIDNEAGLEHISRRTSTNIDTLLVIVSDNPLSLSSAKKIQDLTDTLEKRISQRYLVTNMIKDDRIAVVQQRLSEFHLDYLCNIPYDPQLEDIVFHGEPLSQLTDGPAIEAITLILDTIGGTHANS</sequence>
<dbReference type="GO" id="GO:0005524">
    <property type="term" value="F:ATP binding"/>
    <property type="evidence" value="ECO:0007669"/>
    <property type="project" value="TreeGrafter"/>
</dbReference>
<evidence type="ECO:0000259" key="1">
    <source>
        <dbReference type="Pfam" id="PF01656"/>
    </source>
</evidence>
<dbReference type="Pfam" id="PF01656">
    <property type="entry name" value="CbiA"/>
    <property type="match status" value="1"/>
</dbReference>
<proteinExistence type="predicted"/>
<comment type="caution">
    <text evidence="2">The sequence shown here is derived from an EMBL/GenBank/DDBJ whole genome shotgun (WGS) entry which is preliminary data.</text>
</comment>
<dbReference type="PANTHER" id="PTHR43384">
    <property type="entry name" value="SEPTUM SITE-DETERMINING PROTEIN MIND HOMOLOG, CHLOROPLASTIC-RELATED"/>
    <property type="match status" value="1"/>
</dbReference>
<dbReference type="Gene3D" id="3.40.50.300">
    <property type="entry name" value="P-loop containing nucleotide triphosphate hydrolases"/>
    <property type="match status" value="1"/>
</dbReference>
<dbReference type="GO" id="GO:0009898">
    <property type="term" value="C:cytoplasmic side of plasma membrane"/>
    <property type="evidence" value="ECO:0007669"/>
    <property type="project" value="TreeGrafter"/>
</dbReference>
<feature type="domain" description="CobQ/CobB/MinD/ParA nucleotide binding" evidence="1">
    <location>
        <begin position="6"/>
        <end position="228"/>
    </location>
</feature>
<dbReference type="PANTHER" id="PTHR43384:SF7">
    <property type="entry name" value="CARBON-MONOXIDE DEHYDROGENASE ACCESSORY PROTEIN"/>
    <property type="match status" value="1"/>
</dbReference>
<organism evidence="2 3">
    <name type="scientific">candidate division KSB3 bacterium</name>
    <dbReference type="NCBI Taxonomy" id="2044937"/>
    <lineage>
        <taxon>Bacteria</taxon>
        <taxon>candidate division KSB3</taxon>
    </lineage>
</organism>
<dbReference type="GO" id="GO:0051782">
    <property type="term" value="P:negative regulation of cell division"/>
    <property type="evidence" value="ECO:0007669"/>
    <property type="project" value="TreeGrafter"/>
</dbReference>
<dbReference type="EMBL" id="WJJP01000607">
    <property type="protein sequence ID" value="MBD3326612.1"/>
    <property type="molecule type" value="Genomic_DNA"/>
</dbReference>
<dbReference type="PIRSF" id="PIRSF005647">
    <property type="entry name" value="CooC"/>
    <property type="match status" value="1"/>
</dbReference>
<accession>A0A9D5JYI1</accession>
<reference evidence="2" key="1">
    <citation type="submission" date="2019-11" db="EMBL/GenBank/DDBJ databases">
        <title>Microbial mats filling the niche in hypersaline microbial mats.</title>
        <authorList>
            <person name="Wong H.L."/>
            <person name="Macleod F.I."/>
            <person name="White R.A. III"/>
            <person name="Burns B.P."/>
        </authorList>
    </citation>
    <scope>NUCLEOTIDE SEQUENCE</scope>
    <source>
        <strain evidence="2">Rbin_158</strain>
    </source>
</reference>
<protein>
    <submittedName>
        <fullName evidence="2">AAA family ATPase</fullName>
    </submittedName>
</protein>
<evidence type="ECO:0000313" key="2">
    <source>
        <dbReference type="EMBL" id="MBD3326612.1"/>
    </source>
</evidence>
<dbReference type="InterPro" id="IPR002586">
    <property type="entry name" value="CobQ/CobB/MinD/ParA_Nub-bd_dom"/>
</dbReference>
<dbReference type="SUPFAM" id="SSF52540">
    <property type="entry name" value="P-loop containing nucleoside triphosphate hydrolases"/>
    <property type="match status" value="1"/>
</dbReference>
<name>A0A9D5JYI1_9BACT</name>
<dbReference type="InterPro" id="IPR027417">
    <property type="entry name" value="P-loop_NTPase"/>
</dbReference>
<evidence type="ECO:0000313" key="3">
    <source>
        <dbReference type="Proteomes" id="UP000649604"/>
    </source>
</evidence>